<proteinExistence type="predicted"/>
<evidence type="ECO:0008006" key="3">
    <source>
        <dbReference type="Google" id="ProtNLM"/>
    </source>
</evidence>
<gene>
    <name evidence="1" type="ORF">SODALDRAFT_320466</name>
</gene>
<dbReference type="Proteomes" id="UP000272025">
    <property type="component" value="Unassembled WGS sequence"/>
</dbReference>
<keyword evidence="2" id="KW-1185">Reference proteome</keyword>
<name>A0A3N2PNJ2_SODAK</name>
<reference evidence="1 2" key="1">
    <citation type="journal article" date="2018" name="Mol. Ecol.">
        <title>The obligate alkalophilic soda-lake fungus Sodiomyces alkalinus has shifted to a protein diet.</title>
        <authorList>
            <person name="Grum-Grzhimaylo A.A."/>
            <person name="Falkoski D.L."/>
            <person name="van den Heuvel J."/>
            <person name="Valero-Jimenez C.A."/>
            <person name="Min B."/>
            <person name="Choi I.G."/>
            <person name="Lipzen A."/>
            <person name="Daum C.G."/>
            <person name="Aanen D.K."/>
            <person name="Tsang A."/>
            <person name="Henrissat B."/>
            <person name="Bilanenko E.N."/>
            <person name="de Vries R.P."/>
            <person name="van Kan J.A.L."/>
            <person name="Grigoriev I.V."/>
            <person name="Debets A.J.M."/>
        </authorList>
    </citation>
    <scope>NUCLEOTIDE SEQUENCE [LARGE SCALE GENOMIC DNA]</scope>
    <source>
        <strain evidence="1 2">F11</strain>
    </source>
</reference>
<organism evidence="1 2">
    <name type="scientific">Sodiomyces alkalinus (strain CBS 110278 / VKM F-3762 / F11)</name>
    <name type="common">Alkaliphilic filamentous fungus</name>
    <dbReference type="NCBI Taxonomy" id="1314773"/>
    <lineage>
        <taxon>Eukaryota</taxon>
        <taxon>Fungi</taxon>
        <taxon>Dikarya</taxon>
        <taxon>Ascomycota</taxon>
        <taxon>Pezizomycotina</taxon>
        <taxon>Sordariomycetes</taxon>
        <taxon>Hypocreomycetidae</taxon>
        <taxon>Glomerellales</taxon>
        <taxon>Plectosphaerellaceae</taxon>
        <taxon>Sodiomyces</taxon>
    </lineage>
</organism>
<evidence type="ECO:0000313" key="2">
    <source>
        <dbReference type="Proteomes" id="UP000272025"/>
    </source>
</evidence>
<protein>
    <recommendedName>
        <fullName evidence="3">Integral membrane protein</fullName>
    </recommendedName>
</protein>
<sequence>MSSSRSSSPKDSVDVLPEVSSVTNPGSILTNTSNLTVRLRNYRERHSIVVDYGNVKNALTITLNRTIRVPDNKRTNGLPPSRGTFPLFKVRDYPGRLPHDVEYKGGLFFPMYQREAMWIEFSAEMPFAVKIFVGGVNAISGFPVLENDRTRDKRRRMLAQGKSIQDYVVLPEQPWLDGVVSRNGSVRQFVAQPQGSGFAVEAQVYGEERVGGIQIEIVPPVRNTPQRFNVRFEDDGRRVTRVLDLAQNGLGPNSTWRDVKGVLQKLFHAPVADQALSLPKKSGDKGSPAWHLRRQLRTDFGDGTRLGDVFFPPGFSTLRLRRVHQQHGGMALAKMAIVMPDDHAANDLQQSSNGGGSSAAPPMVQQLGLAAGGLITQTIVPDPYPADAWDTAASVMLNLQILDTTSFEAVTGRPAPPTPISASSHVSQGLHFYDIWDEAPTGIVGNFSEVKSVAEMMRERALAAGGPPPEEEPSVSPPVVTLFRPDHEGGNIVSFEGTFRPLEVLRKEIGGLKLR</sequence>
<accession>A0A3N2PNJ2</accession>
<dbReference type="STRING" id="1314773.A0A3N2PNJ2"/>
<dbReference type="OrthoDB" id="428577at2759"/>
<dbReference type="EMBL" id="ML119060">
    <property type="protein sequence ID" value="ROT36000.1"/>
    <property type="molecule type" value="Genomic_DNA"/>
</dbReference>
<evidence type="ECO:0000313" key="1">
    <source>
        <dbReference type="EMBL" id="ROT36000.1"/>
    </source>
</evidence>
<dbReference type="AlphaFoldDB" id="A0A3N2PNJ2"/>
<dbReference type="GeneID" id="39578015"/>
<dbReference type="RefSeq" id="XP_028463806.1">
    <property type="nucleotide sequence ID" value="XM_028609537.1"/>
</dbReference>